<evidence type="ECO:0000313" key="3">
    <source>
        <dbReference type="Proteomes" id="UP000289738"/>
    </source>
</evidence>
<sequence length="68" mass="7970">MKQLHLRKTKTPMKAKMNVTSTCCFPGSLNRKWFPNPRLLLKTIRSRSRPSPSLSQRLYRKTLNPLQS</sequence>
<reference evidence="2 3" key="1">
    <citation type="submission" date="2019-01" db="EMBL/GenBank/DDBJ databases">
        <title>Sequencing of cultivated peanut Arachis hypogaea provides insights into genome evolution and oil improvement.</title>
        <authorList>
            <person name="Chen X."/>
        </authorList>
    </citation>
    <scope>NUCLEOTIDE SEQUENCE [LARGE SCALE GENOMIC DNA]</scope>
    <source>
        <strain evidence="3">cv. Fuhuasheng</strain>
        <tissue evidence="2">Leaves</tissue>
    </source>
</reference>
<name>A0A445CTW5_ARAHY</name>
<proteinExistence type="predicted"/>
<dbReference type="AlphaFoldDB" id="A0A445CTW5"/>
<organism evidence="2 3">
    <name type="scientific">Arachis hypogaea</name>
    <name type="common">Peanut</name>
    <dbReference type="NCBI Taxonomy" id="3818"/>
    <lineage>
        <taxon>Eukaryota</taxon>
        <taxon>Viridiplantae</taxon>
        <taxon>Streptophyta</taxon>
        <taxon>Embryophyta</taxon>
        <taxon>Tracheophyta</taxon>
        <taxon>Spermatophyta</taxon>
        <taxon>Magnoliopsida</taxon>
        <taxon>eudicotyledons</taxon>
        <taxon>Gunneridae</taxon>
        <taxon>Pentapetalae</taxon>
        <taxon>rosids</taxon>
        <taxon>fabids</taxon>
        <taxon>Fabales</taxon>
        <taxon>Fabaceae</taxon>
        <taxon>Papilionoideae</taxon>
        <taxon>50 kb inversion clade</taxon>
        <taxon>dalbergioids sensu lato</taxon>
        <taxon>Dalbergieae</taxon>
        <taxon>Pterocarpus clade</taxon>
        <taxon>Arachis</taxon>
    </lineage>
</organism>
<evidence type="ECO:0000256" key="1">
    <source>
        <dbReference type="SAM" id="MobiDB-lite"/>
    </source>
</evidence>
<keyword evidence="3" id="KW-1185">Reference proteome</keyword>
<protein>
    <submittedName>
        <fullName evidence="2">Uncharacterized protein</fullName>
    </submittedName>
</protein>
<evidence type="ECO:0000313" key="2">
    <source>
        <dbReference type="EMBL" id="RYR54323.1"/>
    </source>
</evidence>
<accession>A0A445CTW5</accession>
<dbReference type="EMBL" id="SDMP01000006">
    <property type="protein sequence ID" value="RYR54323.1"/>
    <property type="molecule type" value="Genomic_DNA"/>
</dbReference>
<comment type="caution">
    <text evidence="2">The sequence shown here is derived from an EMBL/GenBank/DDBJ whole genome shotgun (WGS) entry which is preliminary data.</text>
</comment>
<dbReference type="Proteomes" id="UP000289738">
    <property type="component" value="Chromosome A06"/>
</dbReference>
<gene>
    <name evidence="2" type="ORF">Ahy_A06g029584</name>
</gene>
<feature type="region of interest" description="Disordered" evidence="1">
    <location>
        <begin position="44"/>
        <end position="68"/>
    </location>
</feature>